<dbReference type="Pfam" id="PF01613">
    <property type="entry name" value="Flavin_Reduct"/>
    <property type="match status" value="1"/>
</dbReference>
<dbReference type="Gene3D" id="2.30.110.10">
    <property type="entry name" value="Electron Transport, Fmn-binding Protein, Chain A"/>
    <property type="match status" value="1"/>
</dbReference>
<evidence type="ECO:0000313" key="4">
    <source>
        <dbReference type="Proteomes" id="UP000054683"/>
    </source>
</evidence>
<evidence type="ECO:0000313" key="3">
    <source>
        <dbReference type="EMBL" id="SAL68575.1"/>
    </source>
</evidence>
<accession>A0A158JIX8</accession>
<sequence length="170" mass="18801">MTIQEQQFAEAFRSGMRKLVSGVSLITSTDGTQRVGLIATAVNSVSVAPPTLLICVNQQASAHDVIRNSGIAAINILRSADREIADSFSDSSRRDERFMKGDWRTLATRAPILETSLVAFDCKVARSLEHHSHTIFLLEAIDVWTTEKSCEALIYANKEYRAMDLRTTAL</sequence>
<dbReference type="InterPro" id="IPR002563">
    <property type="entry name" value="Flavin_Rdtase-like_dom"/>
</dbReference>
<evidence type="ECO:0000259" key="2">
    <source>
        <dbReference type="SMART" id="SM00903"/>
    </source>
</evidence>
<dbReference type="AlphaFoldDB" id="A0A158JIX8"/>
<name>A0A158JIX8_9BURK</name>
<proteinExistence type="predicted"/>
<gene>
    <name evidence="3" type="ORF">AWB69_08043</name>
</gene>
<dbReference type="PANTHER" id="PTHR30466">
    <property type="entry name" value="FLAVIN REDUCTASE"/>
    <property type="match status" value="1"/>
</dbReference>
<dbReference type="InterPro" id="IPR012349">
    <property type="entry name" value="Split_barrel_FMN-bd"/>
</dbReference>
<dbReference type="SMART" id="SM00903">
    <property type="entry name" value="Flavin_Reduct"/>
    <property type="match status" value="1"/>
</dbReference>
<reference evidence="3 4" key="1">
    <citation type="submission" date="2016-01" db="EMBL/GenBank/DDBJ databases">
        <authorList>
            <person name="Oliw E.H."/>
        </authorList>
    </citation>
    <scope>NUCLEOTIDE SEQUENCE [LARGE SCALE GENOMIC DNA]</scope>
    <source>
        <strain evidence="3">LMG 27134</strain>
    </source>
</reference>
<dbReference type="PANTHER" id="PTHR30466:SF1">
    <property type="entry name" value="FMN REDUCTASE (NADH) RUTF"/>
    <property type="match status" value="1"/>
</dbReference>
<protein>
    <submittedName>
        <fullName evidence="3">Flavin reductase-like, FMN-binding</fullName>
    </submittedName>
</protein>
<dbReference type="InterPro" id="IPR050268">
    <property type="entry name" value="NADH-dep_flavin_reductase"/>
</dbReference>
<dbReference type="GO" id="GO:0010181">
    <property type="term" value="F:FMN binding"/>
    <property type="evidence" value="ECO:0007669"/>
    <property type="project" value="InterPro"/>
</dbReference>
<organism evidence="3 4">
    <name type="scientific">Caballeronia udeis</name>
    <dbReference type="NCBI Taxonomy" id="1232866"/>
    <lineage>
        <taxon>Bacteria</taxon>
        <taxon>Pseudomonadati</taxon>
        <taxon>Pseudomonadota</taxon>
        <taxon>Betaproteobacteria</taxon>
        <taxon>Burkholderiales</taxon>
        <taxon>Burkholderiaceae</taxon>
        <taxon>Caballeronia</taxon>
    </lineage>
</organism>
<dbReference type="SUPFAM" id="SSF50475">
    <property type="entry name" value="FMN-binding split barrel"/>
    <property type="match status" value="1"/>
</dbReference>
<evidence type="ECO:0000256" key="1">
    <source>
        <dbReference type="ARBA" id="ARBA00023002"/>
    </source>
</evidence>
<feature type="domain" description="Flavin reductase like" evidence="2">
    <location>
        <begin position="16"/>
        <end position="162"/>
    </location>
</feature>
<dbReference type="EMBL" id="FCOK02000093">
    <property type="protein sequence ID" value="SAL68575.1"/>
    <property type="molecule type" value="Genomic_DNA"/>
</dbReference>
<keyword evidence="1" id="KW-0560">Oxidoreductase</keyword>
<dbReference type="OrthoDB" id="8525727at2"/>
<dbReference type="Proteomes" id="UP000054683">
    <property type="component" value="Unassembled WGS sequence"/>
</dbReference>
<dbReference type="GO" id="GO:0042602">
    <property type="term" value="F:riboflavin reductase (NADPH) activity"/>
    <property type="evidence" value="ECO:0007669"/>
    <property type="project" value="TreeGrafter"/>
</dbReference>